<evidence type="ECO:0000313" key="7">
    <source>
        <dbReference type="Proteomes" id="UP001152049"/>
    </source>
</evidence>
<dbReference type="OrthoDB" id="272271at2759"/>
<evidence type="ECO:0000256" key="2">
    <source>
        <dbReference type="ARBA" id="ARBA00022723"/>
    </source>
</evidence>
<keyword evidence="3" id="KW-0378">Hydrolase</keyword>
<keyword evidence="7" id="KW-1185">Reference proteome</keyword>
<dbReference type="InterPro" id="IPR006330">
    <property type="entry name" value="Ado/ade_deaminase"/>
</dbReference>
<evidence type="ECO:0000256" key="1">
    <source>
        <dbReference type="ARBA" id="ARBA00001947"/>
    </source>
</evidence>
<comment type="cofactor">
    <cofactor evidence="1">
        <name>Zn(2+)</name>
        <dbReference type="ChEBI" id="CHEBI:29105"/>
    </cofactor>
</comment>
<dbReference type="NCBIfam" id="TIGR01430">
    <property type="entry name" value="aden_deam"/>
    <property type="match status" value="1"/>
</dbReference>
<dbReference type="InterPro" id="IPR032466">
    <property type="entry name" value="Metal_Hydrolase"/>
</dbReference>
<name>A0A9W8RN49_9HYPO</name>
<evidence type="ECO:0000256" key="3">
    <source>
        <dbReference type="ARBA" id="ARBA00022801"/>
    </source>
</evidence>
<dbReference type="GO" id="GO:0016814">
    <property type="term" value="F:hydrolase activity, acting on carbon-nitrogen (but not peptide) bonds, in cyclic amidines"/>
    <property type="evidence" value="ECO:0007669"/>
    <property type="project" value="UniProtKB-ARBA"/>
</dbReference>
<dbReference type="Proteomes" id="UP001152049">
    <property type="component" value="Unassembled WGS sequence"/>
</dbReference>
<dbReference type="PANTHER" id="PTHR43114">
    <property type="entry name" value="ADENINE DEAMINASE"/>
    <property type="match status" value="1"/>
</dbReference>
<keyword evidence="4" id="KW-0862">Zinc</keyword>
<dbReference type="AlphaFoldDB" id="A0A9W8RN49"/>
<protein>
    <recommendedName>
        <fullName evidence="5">Adenosine deaminase domain-containing protein</fullName>
    </recommendedName>
</protein>
<organism evidence="6 7">
    <name type="scientific">Fusarium torreyae</name>
    <dbReference type="NCBI Taxonomy" id="1237075"/>
    <lineage>
        <taxon>Eukaryota</taxon>
        <taxon>Fungi</taxon>
        <taxon>Dikarya</taxon>
        <taxon>Ascomycota</taxon>
        <taxon>Pezizomycotina</taxon>
        <taxon>Sordariomycetes</taxon>
        <taxon>Hypocreomycetidae</taxon>
        <taxon>Hypocreales</taxon>
        <taxon>Nectriaceae</taxon>
        <taxon>Fusarium</taxon>
    </lineage>
</organism>
<dbReference type="GO" id="GO:0019239">
    <property type="term" value="F:deaminase activity"/>
    <property type="evidence" value="ECO:0007669"/>
    <property type="project" value="InterPro"/>
</dbReference>
<evidence type="ECO:0000259" key="5">
    <source>
        <dbReference type="Pfam" id="PF00962"/>
    </source>
</evidence>
<evidence type="ECO:0000313" key="6">
    <source>
        <dbReference type="EMBL" id="KAJ4246068.1"/>
    </source>
</evidence>
<dbReference type="Pfam" id="PF00962">
    <property type="entry name" value="A_deaminase"/>
    <property type="match status" value="1"/>
</dbReference>
<feature type="domain" description="Adenosine deaminase" evidence="5">
    <location>
        <begin position="13"/>
        <end position="340"/>
    </location>
</feature>
<dbReference type="PANTHER" id="PTHR43114:SF6">
    <property type="entry name" value="ADENINE DEAMINASE"/>
    <property type="match status" value="1"/>
</dbReference>
<accession>A0A9W8RN49</accession>
<keyword evidence="2" id="KW-0479">Metal-binding</keyword>
<evidence type="ECO:0000256" key="4">
    <source>
        <dbReference type="ARBA" id="ARBA00022833"/>
    </source>
</evidence>
<gene>
    <name evidence="6" type="ORF">NW762_013813</name>
</gene>
<comment type="caution">
    <text evidence="6">The sequence shown here is derived from an EMBL/GenBank/DDBJ whole genome shotgun (WGS) entry which is preliminary data.</text>
</comment>
<reference evidence="6" key="1">
    <citation type="submission" date="2022-09" db="EMBL/GenBank/DDBJ databases">
        <title>Fusarium specimens isolated from Avocado Roots.</title>
        <authorList>
            <person name="Stajich J."/>
            <person name="Roper C."/>
            <person name="Heimlech-Rivalta G."/>
        </authorList>
    </citation>
    <scope>NUCLEOTIDE SEQUENCE</scope>
    <source>
        <strain evidence="6">CF00136</strain>
    </source>
</reference>
<dbReference type="SUPFAM" id="SSF51556">
    <property type="entry name" value="Metallo-dependent hydrolases"/>
    <property type="match status" value="1"/>
</dbReference>
<dbReference type="GO" id="GO:0046872">
    <property type="term" value="F:metal ion binding"/>
    <property type="evidence" value="ECO:0007669"/>
    <property type="project" value="UniProtKB-KW"/>
</dbReference>
<proteinExistence type="predicted"/>
<sequence>MTRPTSEFLRSLPKAELHLHLEGTITPETLLTLSEKHDSTPITLEKAQAKYEYTDFIHFLKTFRFVTDLLQTPEDYALIVREMMYDLHQQGVVHAEVYVAWGGILYNKPNLSVEDVMVAIEGARVQVQHEIGGPSILWIADATRQRGVVETGRVFWLAADLKSRFPTIIGVGIGGDEVGGPIKWFHELYVEAKQAGLRLTAHAGEASGPMKGPLQIRAALEMGVERIGHALDAQYDDKLMDLLRERQVPLEINVTSNIMTGCCPSFESHPLPKYLEKGLLCTINSDDPAMFGSTCLEEYMLLSERYALNSDKIRQLARNSITASFLSSDKKRELISRIDET</sequence>
<dbReference type="Gene3D" id="3.20.20.140">
    <property type="entry name" value="Metal-dependent hydrolases"/>
    <property type="match status" value="1"/>
</dbReference>
<dbReference type="InterPro" id="IPR001365">
    <property type="entry name" value="A_deaminase_dom"/>
</dbReference>
<dbReference type="EMBL" id="JAOQAZ010000044">
    <property type="protein sequence ID" value="KAJ4246068.1"/>
    <property type="molecule type" value="Genomic_DNA"/>
</dbReference>